<evidence type="ECO:0000313" key="1">
    <source>
        <dbReference type="Ensembl" id="ENSTRUP00000048702.1"/>
    </source>
</evidence>
<accession>A0A3B5JYN5</accession>
<evidence type="ECO:0000313" key="2">
    <source>
        <dbReference type="Proteomes" id="UP000005226"/>
    </source>
</evidence>
<protein>
    <submittedName>
        <fullName evidence="1">Uncharacterized protein</fullName>
    </submittedName>
</protein>
<reference evidence="1 2" key="1">
    <citation type="journal article" date="2011" name="Genome Biol. Evol.">
        <title>Integration of the genetic map and genome assembly of fugu facilitates insights into distinct features of genome evolution in teleosts and mammals.</title>
        <authorList>
            <person name="Kai W."/>
            <person name="Kikuchi K."/>
            <person name="Tohari S."/>
            <person name="Chew A.K."/>
            <person name="Tay A."/>
            <person name="Fujiwara A."/>
            <person name="Hosoya S."/>
            <person name="Suetake H."/>
            <person name="Naruse K."/>
            <person name="Brenner S."/>
            <person name="Suzuki Y."/>
            <person name="Venkatesh B."/>
        </authorList>
    </citation>
    <scope>NUCLEOTIDE SEQUENCE [LARGE SCALE GENOMIC DNA]</scope>
</reference>
<sequence>MDSFMGLTHLLLHSSPSFYIFFSDAAAFYLKLPASLRPQASACVCAHVYVVTCPLQQASLSGDQSQRQAAVDKKLLFKLKSI</sequence>
<dbReference type="Ensembl" id="ENSTRUT00000055821.2">
    <property type="protein sequence ID" value="ENSTRUP00000048702.1"/>
    <property type="gene ID" value="ENSTRUG00000023527.2"/>
</dbReference>
<name>A0A3B5JYN5_TAKRU</name>
<reference evidence="1" key="2">
    <citation type="submission" date="2025-08" db="UniProtKB">
        <authorList>
            <consortium name="Ensembl"/>
        </authorList>
    </citation>
    <scope>IDENTIFICATION</scope>
</reference>
<keyword evidence="2" id="KW-1185">Reference proteome</keyword>
<reference evidence="1" key="3">
    <citation type="submission" date="2025-09" db="UniProtKB">
        <authorList>
            <consortium name="Ensembl"/>
        </authorList>
    </citation>
    <scope>IDENTIFICATION</scope>
</reference>
<dbReference type="AlphaFoldDB" id="A0A3B5JYN5"/>
<dbReference type="InParanoid" id="A0A3B5JYN5"/>
<organism evidence="1 2">
    <name type="scientific">Takifugu rubripes</name>
    <name type="common">Japanese pufferfish</name>
    <name type="synonym">Fugu rubripes</name>
    <dbReference type="NCBI Taxonomy" id="31033"/>
    <lineage>
        <taxon>Eukaryota</taxon>
        <taxon>Metazoa</taxon>
        <taxon>Chordata</taxon>
        <taxon>Craniata</taxon>
        <taxon>Vertebrata</taxon>
        <taxon>Euteleostomi</taxon>
        <taxon>Actinopterygii</taxon>
        <taxon>Neopterygii</taxon>
        <taxon>Teleostei</taxon>
        <taxon>Neoteleostei</taxon>
        <taxon>Acanthomorphata</taxon>
        <taxon>Eupercaria</taxon>
        <taxon>Tetraodontiformes</taxon>
        <taxon>Tetradontoidea</taxon>
        <taxon>Tetraodontidae</taxon>
        <taxon>Takifugu</taxon>
    </lineage>
</organism>
<proteinExistence type="predicted"/>
<dbReference type="Proteomes" id="UP000005226">
    <property type="component" value="Chromosome 16"/>
</dbReference>